<gene>
    <name evidence="4" type="ORF">Ddye_004893</name>
</gene>
<evidence type="ECO:0000256" key="1">
    <source>
        <dbReference type="ARBA" id="ARBA00007692"/>
    </source>
</evidence>
<keyword evidence="3" id="KW-0809">Transit peptide</keyword>
<dbReference type="GO" id="GO:0003676">
    <property type="term" value="F:nucleic acid binding"/>
    <property type="evidence" value="ECO:0007669"/>
    <property type="project" value="InterPro"/>
</dbReference>
<evidence type="ECO:0000256" key="3">
    <source>
        <dbReference type="ARBA" id="ARBA00022946"/>
    </source>
</evidence>
<dbReference type="InterPro" id="IPR017856">
    <property type="entry name" value="Integrase-like_N"/>
</dbReference>
<sequence>MQRRQNCIQGWERKLYMHNVKKGGPNTSPNTFLAAVLEKFKELDVPREILERNIKRATEKGQEAYIEKIYDMFLNNHFKSTLIYLINSYGFSLKIASPEKPDSVIAFLKRHGFSETQISKVISVHPQVLGASPKRTLLPKFEFFYSKGCSSPELTKISSVLPHILVRSLENHIIPAFNYLIDLFKSSEKVVDLVKRADKVNFRRRENEKNGIVGEKR</sequence>
<keyword evidence="2" id="KW-0805">Transcription regulation</keyword>
<dbReference type="PANTHER" id="PTHR13068">
    <property type="entry name" value="CGI-12 PROTEIN-RELATED"/>
    <property type="match status" value="1"/>
</dbReference>
<dbReference type="InterPro" id="IPR038538">
    <property type="entry name" value="MTERF_sf"/>
</dbReference>
<organism evidence="4 5">
    <name type="scientific">Dipteronia dyeriana</name>
    <dbReference type="NCBI Taxonomy" id="168575"/>
    <lineage>
        <taxon>Eukaryota</taxon>
        <taxon>Viridiplantae</taxon>
        <taxon>Streptophyta</taxon>
        <taxon>Embryophyta</taxon>
        <taxon>Tracheophyta</taxon>
        <taxon>Spermatophyta</taxon>
        <taxon>Magnoliopsida</taxon>
        <taxon>eudicotyledons</taxon>
        <taxon>Gunneridae</taxon>
        <taxon>Pentapetalae</taxon>
        <taxon>rosids</taxon>
        <taxon>malvids</taxon>
        <taxon>Sapindales</taxon>
        <taxon>Sapindaceae</taxon>
        <taxon>Hippocastanoideae</taxon>
        <taxon>Acereae</taxon>
        <taxon>Dipteronia</taxon>
    </lineage>
</organism>
<keyword evidence="5" id="KW-1185">Reference proteome</keyword>
<comment type="caution">
    <text evidence="4">The sequence shown here is derived from an EMBL/GenBank/DDBJ whole genome shotgun (WGS) entry which is preliminary data.</text>
</comment>
<dbReference type="SUPFAM" id="SSF75625">
    <property type="entry name" value="YebC-like"/>
    <property type="match status" value="1"/>
</dbReference>
<dbReference type="SMART" id="SM00733">
    <property type="entry name" value="Mterf"/>
    <property type="match status" value="2"/>
</dbReference>
<dbReference type="InterPro" id="IPR003690">
    <property type="entry name" value="MTERF"/>
</dbReference>
<evidence type="ECO:0000313" key="5">
    <source>
        <dbReference type="Proteomes" id="UP001280121"/>
    </source>
</evidence>
<dbReference type="Pfam" id="PF02536">
    <property type="entry name" value="mTERF"/>
    <property type="match status" value="1"/>
</dbReference>
<keyword evidence="2" id="KW-0806">Transcription termination</keyword>
<keyword evidence="2" id="KW-0804">Transcription</keyword>
<dbReference type="Proteomes" id="UP001280121">
    <property type="component" value="Unassembled WGS sequence"/>
</dbReference>
<proteinExistence type="inferred from homology"/>
<reference evidence="4" key="1">
    <citation type="journal article" date="2023" name="Plant J.">
        <title>Genome sequences and population genomics provide insights into the demographic history, inbreeding, and mutation load of two 'living fossil' tree species of Dipteronia.</title>
        <authorList>
            <person name="Feng Y."/>
            <person name="Comes H.P."/>
            <person name="Chen J."/>
            <person name="Zhu S."/>
            <person name="Lu R."/>
            <person name="Zhang X."/>
            <person name="Li P."/>
            <person name="Qiu J."/>
            <person name="Olsen K.M."/>
            <person name="Qiu Y."/>
        </authorList>
    </citation>
    <scope>NUCLEOTIDE SEQUENCE</scope>
    <source>
        <strain evidence="4">KIB01</strain>
    </source>
</reference>
<dbReference type="EMBL" id="JANJYI010000002">
    <property type="protein sequence ID" value="KAK2658360.1"/>
    <property type="molecule type" value="Genomic_DNA"/>
</dbReference>
<comment type="similarity">
    <text evidence="1">Belongs to the mTERF family.</text>
</comment>
<dbReference type="InterPro" id="IPR029072">
    <property type="entry name" value="YebC-like"/>
</dbReference>
<accession>A0AAE0CP41</accession>
<dbReference type="AlphaFoldDB" id="A0AAE0CP41"/>
<dbReference type="GO" id="GO:0006353">
    <property type="term" value="P:DNA-templated transcription termination"/>
    <property type="evidence" value="ECO:0007669"/>
    <property type="project" value="UniProtKB-KW"/>
</dbReference>
<protein>
    <submittedName>
        <fullName evidence="4">Uncharacterized protein</fullName>
    </submittedName>
</protein>
<dbReference type="Gene3D" id="1.10.10.200">
    <property type="match status" value="1"/>
</dbReference>
<evidence type="ECO:0000313" key="4">
    <source>
        <dbReference type="EMBL" id="KAK2658360.1"/>
    </source>
</evidence>
<evidence type="ECO:0000256" key="2">
    <source>
        <dbReference type="ARBA" id="ARBA00022472"/>
    </source>
</evidence>
<dbReference type="PANTHER" id="PTHR13068:SF166">
    <property type="entry name" value="TRANSCRIPTION TERMINATION FACTOR MTERF15, MITOCHONDRIAL-LIKE"/>
    <property type="match status" value="1"/>
</dbReference>
<name>A0AAE0CP41_9ROSI</name>
<dbReference type="Gene3D" id="1.25.70.10">
    <property type="entry name" value="Transcription termination factor 3, mitochondrial"/>
    <property type="match status" value="1"/>
</dbReference>